<protein>
    <submittedName>
        <fullName evidence="1">Uncharacterized protein</fullName>
    </submittedName>
</protein>
<name>A0A645ESN3_9ZZZZ</name>
<reference evidence="1" key="1">
    <citation type="submission" date="2019-08" db="EMBL/GenBank/DDBJ databases">
        <authorList>
            <person name="Kucharzyk K."/>
            <person name="Murdoch R.W."/>
            <person name="Higgins S."/>
            <person name="Loffler F."/>
        </authorList>
    </citation>
    <scope>NUCLEOTIDE SEQUENCE</scope>
</reference>
<gene>
    <name evidence="1" type="ORF">SDC9_152277</name>
</gene>
<sequence>MPALHKLDGGLALANAGLAQEQYPLAVDLHKHSVAGDPGRKVGFEVADERAHERRSGVRRAENGAVVFFGRFQALGENVKAAGDDERRDFLGEKPVKAEPPLVGCHPGKIGGLDPADDLEAFGVKIVKKASQLQCRTVYILGVDEAALIIGAAAHDLQLKILHQLTELHMKPALHLPSPRLP</sequence>
<dbReference type="EMBL" id="VSSQ01050934">
    <property type="protein sequence ID" value="MPN05028.1"/>
    <property type="molecule type" value="Genomic_DNA"/>
</dbReference>
<organism evidence="1">
    <name type="scientific">bioreactor metagenome</name>
    <dbReference type="NCBI Taxonomy" id="1076179"/>
    <lineage>
        <taxon>unclassified sequences</taxon>
        <taxon>metagenomes</taxon>
        <taxon>ecological metagenomes</taxon>
    </lineage>
</organism>
<dbReference type="AlphaFoldDB" id="A0A645ESN3"/>
<accession>A0A645ESN3</accession>
<comment type="caution">
    <text evidence="1">The sequence shown here is derived from an EMBL/GenBank/DDBJ whole genome shotgun (WGS) entry which is preliminary data.</text>
</comment>
<evidence type="ECO:0000313" key="1">
    <source>
        <dbReference type="EMBL" id="MPN05028.1"/>
    </source>
</evidence>
<proteinExistence type="predicted"/>